<feature type="compositionally biased region" description="Pro residues" evidence="1">
    <location>
        <begin position="229"/>
        <end position="238"/>
    </location>
</feature>
<feature type="region of interest" description="Disordered" evidence="1">
    <location>
        <begin position="561"/>
        <end position="641"/>
    </location>
</feature>
<dbReference type="SMART" id="SM00327">
    <property type="entry name" value="VWA"/>
    <property type="match status" value="1"/>
</dbReference>
<dbReference type="PROSITE" id="PS50918">
    <property type="entry name" value="WWE"/>
    <property type="match status" value="1"/>
</dbReference>
<dbReference type="InterPro" id="IPR002035">
    <property type="entry name" value="VWF_A"/>
</dbReference>
<name>A0AA88YAJ0_PINIB</name>
<evidence type="ECO:0008006" key="7">
    <source>
        <dbReference type="Google" id="ProtNLM"/>
    </source>
</evidence>
<feature type="compositionally biased region" description="Low complexity" evidence="1">
    <location>
        <begin position="196"/>
        <end position="214"/>
    </location>
</feature>
<dbReference type="PROSITE" id="PS51416">
    <property type="entry name" value="MIB_HERC2"/>
    <property type="match status" value="1"/>
</dbReference>
<dbReference type="Pfam" id="PF06701">
    <property type="entry name" value="MIB_HERC2"/>
    <property type="match status" value="1"/>
</dbReference>
<feature type="region of interest" description="Disordered" evidence="1">
    <location>
        <begin position="111"/>
        <end position="261"/>
    </location>
</feature>
<dbReference type="GO" id="GO:0046872">
    <property type="term" value="F:metal ion binding"/>
    <property type="evidence" value="ECO:0007669"/>
    <property type="project" value="InterPro"/>
</dbReference>
<dbReference type="Pfam" id="PF13519">
    <property type="entry name" value="VWA_2"/>
    <property type="match status" value="1"/>
</dbReference>
<dbReference type="GO" id="GO:0016567">
    <property type="term" value="P:protein ubiquitination"/>
    <property type="evidence" value="ECO:0007669"/>
    <property type="project" value="InterPro"/>
</dbReference>
<keyword evidence="6" id="KW-1185">Reference proteome</keyword>
<comment type="caution">
    <text evidence="5">The sequence shown here is derived from an EMBL/GenBank/DDBJ whole genome shotgun (WGS) entry which is preliminary data.</text>
</comment>
<feature type="compositionally biased region" description="Polar residues" evidence="1">
    <location>
        <begin position="149"/>
        <end position="168"/>
    </location>
</feature>
<feature type="domain" description="WWE" evidence="3">
    <location>
        <begin position="792"/>
        <end position="870"/>
    </location>
</feature>
<dbReference type="PROSITE" id="PS50234">
    <property type="entry name" value="VWFA"/>
    <property type="match status" value="1"/>
</dbReference>
<dbReference type="InterPro" id="IPR004170">
    <property type="entry name" value="WWE_dom"/>
</dbReference>
<dbReference type="SUPFAM" id="SSF53300">
    <property type="entry name" value="vWA-like"/>
    <property type="match status" value="1"/>
</dbReference>
<accession>A0AA88YAJ0</accession>
<dbReference type="InterPro" id="IPR010606">
    <property type="entry name" value="Mib_Herc2"/>
</dbReference>
<dbReference type="CDD" id="cd00198">
    <property type="entry name" value="vWFA"/>
    <property type="match status" value="1"/>
</dbReference>
<dbReference type="EMBL" id="VSWD01000007">
    <property type="protein sequence ID" value="KAK3098410.1"/>
    <property type="molecule type" value="Genomic_DNA"/>
</dbReference>
<feature type="domain" description="VWFA" evidence="2">
    <location>
        <begin position="310"/>
        <end position="511"/>
    </location>
</feature>
<dbReference type="InterPro" id="IPR036465">
    <property type="entry name" value="vWFA_dom_sf"/>
</dbReference>
<evidence type="ECO:0000256" key="1">
    <source>
        <dbReference type="SAM" id="MobiDB-lite"/>
    </source>
</evidence>
<feature type="compositionally biased region" description="Polar residues" evidence="1">
    <location>
        <begin position="218"/>
        <end position="227"/>
    </location>
</feature>
<protein>
    <recommendedName>
        <fullName evidence="7">VWFA domain-containing protein</fullName>
    </recommendedName>
</protein>
<sequence>MAESNSAAKMVQLLELLLQGQQDLASRLDVIEEQLYKLDEIDSNQREIQSEVDTLSKTTERTHRYLRQLSKQLDNNSLKRPRRSTSTLNLLGLIYRELANQNFIAENSRDVSTFDSDDSEATVQDEPSGNKDRYRNSHRRHVHVDIEASYTNQMPAKYDNNLSHQNIPRDNLVPTPDPVRKSPSPVPAAMTTPNIPVKVSPSAPSVPQSSHQPVNTPVPRQSVNNLSLPPKPHGPPSTPHSTRQTNGQQLLSQLSTDSDDRSIRVDFTSPEAYLKSLDIHVTDQNMISAVNSVFTDEGPEPSMANIPGLRTVILLDTSSSVNEEMMAGAKRFIGNFVDEVENSASYYNLEESMAVAQFGGKCAILQGFTNDYEPLKYATDNMVRGGKSPLLIGLVMVTAYLHKYGRSVDIGGRKLSPRIVVITDGMVTNHDNVGTEQDVESNSIRCKSKVLEFLNVPVQLGFTVSCVGIGEYDKNFLTNISQTQCRGRFYDGHEMENAQLLGRYYRYQKSLTRIELEMSGSSGTEDILTIVNNATREDSSLADIDREEIIKLCKSLLNLKIPNVPPPSKPSPHGQPRSQPHDQPRSQPNIPRRPDAVPAGPSGRPDTSPALKEAVSEIRPSDDVEPPSLGGWESDDDNPEIRGVDLQQCGRTMQYGIRVRRGDNLPPGSHDDDNVGTVVAHRAEGRVVVKWDSRQFGTFDQNHLTKISEYRKLGPAEDIEVGCKVKRGVDWCRGDEDGGANTEGVVLRKHRDKTVTVLWPSTIIERYGFGKDDKFELEVVTEQQAMANANGEFPVNESSDETVVAWQWKDDQNQWRTLPEEESTKIQKHIDDGKHGTIIVKHFGIQLRCDPTRLKFKEMGGRDRAGEMRRYDATANEVATLRFIEQDVFA</sequence>
<dbReference type="Gene3D" id="2.30.30.40">
    <property type="entry name" value="SH3 Domains"/>
    <property type="match status" value="1"/>
</dbReference>
<evidence type="ECO:0000259" key="4">
    <source>
        <dbReference type="PROSITE" id="PS51416"/>
    </source>
</evidence>
<dbReference type="AlphaFoldDB" id="A0AA88YAJ0"/>
<dbReference type="Gene3D" id="3.40.50.410">
    <property type="entry name" value="von Willebrand factor, type A domain"/>
    <property type="match status" value="1"/>
</dbReference>
<evidence type="ECO:0000313" key="5">
    <source>
        <dbReference type="EMBL" id="KAK3098410.1"/>
    </source>
</evidence>
<dbReference type="Proteomes" id="UP001186944">
    <property type="component" value="Unassembled WGS sequence"/>
</dbReference>
<feature type="compositionally biased region" description="Polar residues" evidence="1">
    <location>
        <begin position="243"/>
        <end position="256"/>
    </location>
</feature>
<evidence type="ECO:0000313" key="6">
    <source>
        <dbReference type="Proteomes" id="UP001186944"/>
    </source>
</evidence>
<dbReference type="InterPro" id="IPR037252">
    <property type="entry name" value="Mib_Herc2_sf"/>
</dbReference>
<organism evidence="5 6">
    <name type="scientific">Pinctada imbricata</name>
    <name type="common">Atlantic pearl-oyster</name>
    <name type="synonym">Pinctada martensii</name>
    <dbReference type="NCBI Taxonomy" id="66713"/>
    <lineage>
        <taxon>Eukaryota</taxon>
        <taxon>Metazoa</taxon>
        <taxon>Spiralia</taxon>
        <taxon>Lophotrochozoa</taxon>
        <taxon>Mollusca</taxon>
        <taxon>Bivalvia</taxon>
        <taxon>Autobranchia</taxon>
        <taxon>Pteriomorphia</taxon>
        <taxon>Pterioida</taxon>
        <taxon>Pterioidea</taxon>
        <taxon>Pteriidae</taxon>
        <taxon>Pinctada</taxon>
    </lineage>
</organism>
<reference evidence="5" key="1">
    <citation type="submission" date="2019-08" db="EMBL/GenBank/DDBJ databases">
        <title>The improved chromosome-level genome for the pearl oyster Pinctada fucata martensii using PacBio sequencing and Hi-C.</title>
        <authorList>
            <person name="Zheng Z."/>
        </authorList>
    </citation>
    <scope>NUCLEOTIDE SEQUENCE</scope>
    <source>
        <strain evidence="5">ZZ-2019</strain>
        <tissue evidence="5">Adductor muscle</tissue>
    </source>
</reference>
<dbReference type="SUPFAM" id="SSF159034">
    <property type="entry name" value="Mib/herc2 domain-like"/>
    <property type="match status" value="2"/>
</dbReference>
<feature type="domain" description="MIB/HERC2" evidence="4">
    <location>
        <begin position="711"/>
        <end position="783"/>
    </location>
</feature>
<proteinExistence type="predicted"/>
<dbReference type="GO" id="GO:0004842">
    <property type="term" value="F:ubiquitin-protein transferase activity"/>
    <property type="evidence" value="ECO:0007669"/>
    <property type="project" value="InterPro"/>
</dbReference>
<gene>
    <name evidence="5" type="ORF">FSP39_019223</name>
</gene>
<evidence type="ECO:0000259" key="3">
    <source>
        <dbReference type="PROSITE" id="PS50918"/>
    </source>
</evidence>
<evidence type="ECO:0000259" key="2">
    <source>
        <dbReference type="PROSITE" id="PS50234"/>
    </source>
</evidence>